<name>A0ABU7HL71_9PSED</name>
<evidence type="ECO:0000256" key="6">
    <source>
        <dbReference type="ARBA" id="ARBA00022692"/>
    </source>
</evidence>
<dbReference type="NCBIfam" id="TIGR01708">
    <property type="entry name" value="typeII_sec_gspH"/>
    <property type="match status" value="1"/>
</dbReference>
<evidence type="ECO:0000256" key="2">
    <source>
        <dbReference type="ARBA" id="ARBA00021549"/>
    </source>
</evidence>
<evidence type="ECO:0000259" key="12">
    <source>
        <dbReference type="Pfam" id="PF12019"/>
    </source>
</evidence>
<evidence type="ECO:0000256" key="8">
    <source>
        <dbReference type="ARBA" id="ARBA00023136"/>
    </source>
</evidence>
<evidence type="ECO:0000256" key="1">
    <source>
        <dbReference type="ARBA" id="ARBA00004377"/>
    </source>
</evidence>
<keyword evidence="14" id="KW-1185">Reference proteome</keyword>
<keyword evidence="4" id="KW-0488">Methylation</keyword>
<dbReference type="Pfam" id="PF07963">
    <property type="entry name" value="N_methyl"/>
    <property type="match status" value="1"/>
</dbReference>
<protein>
    <recommendedName>
        <fullName evidence="2">Type II secretion system protein H</fullName>
    </recommendedName>
    <alternativeName>
        <fullName evidence="10">General secretion pathway protein H</fullName>
    </alternativeName>
</protein>
<keyword evidence="8 11" id="KW-0472">Membrane</keyword>
<comment type="similarity">
    <text evidence="9">Belongs to the GSP H family.</text>
</comment>
<dbReference type="InterPro" id="IPR045584">
    <property type="entry name" value="Pilin-like"/>
</dbReference>
<evidence type="ECO:0000256" key="5">
    <source>
        <dbReference type="ARBA" id="ARBA00022519"/>
    </source>
</evidence>
<evidence type="ECO:0000256" key="10">
    <source>
        <dbReference type="ARBA" id="ARBA00030775"/>
    </source>
</evidence>
<comment type="subcellular location">
    <subcellularLocation>
        <location evidence="1">Cell inner membrane</location>
        <topology evidence="1">Single-pass membrane protein</topology>
    </subcellularLocation>
</comment>
<dbReference type="EMBL" id="JAZDQJ010000002">
    <property type="protein sequence ID" value="MEE1932287.1"/>
    <property type="molecule type" value="Genomic_DNA"/>
</dbReference>
<dbReference type="NCBIfam" id="TIGR02532">
    <property type="entry name" value="IV_pilin_GFxxxE"/>
    <property type="match status" value="1"/>
</dbReference>
<dbReference type="SUPFAM" id="SSF54523">
    <property type="entry name" value="Pili subunits"/>
    <property type="match status" value="1"/>
</dbReference>
<gene>
    <name evidence="13" type="primary">gspH</name>
    <name evidence="13" type="ORF">V0R50_03550</name>
</gene>
<comment type="caution">
    <text evidence="13">The sequence shown here is derived from an EMBL/GenBank/DDBJ whole genome shotgun (WGS) entry which is preliminary data.</text>
</comment>
<evidence type="ECO:0000256" key="4">
    <source>
        <dbReference type="ARBA" id="ARBA00022481"/>
    </source>
</evidence>
<reference evidence="13 14" key="1">
    <citation type="submission" date="2024-01" db="EMBL/GenBank/DDBJ databases">
        <title>Unpublished Manusciprt.</title>
        <authorList>
            <person name="Duman M."/>
            <person name="Valdes E.G."/>
            <person name="Ajmi N."/>
            <person name="Altun S."/>
            <person name="Saticioglu I.B."/>
        </authorList>
    </citation>
    <scope>NUCLEOTIDE SEQUENCE [LARGE SCALE GENOMIC DNA]</scope>
    <source>
        <strain evidence="13 14">148P</strain>
    </source>
</reference>
<keyword evidence="6 11" id="KW-0812">Transmembrane</keyword>
<dbReference type="InterPro" id="IPR049875">
    <property type="entry name" value="TypeII_GspH"/>
</dbReference>
<evidence type="ECO:0000313" key="13">
    <source>
        <dbReference type="EMBL" id="MEE1932287.1"/>
    </source>
</evidence>
<evidence type="ECO:0000256" key="7">
    <source>
        <dbReference type="ARBA" id="ARBA00022989"/>
    </source>
</evidence>
<accession>A0ABU7HL71</accession>
<keyword evidence="3" id="KW-1003">Cell membrane</keyword>
<evidence type="ECO:0000256" key="9">
    <source>
        <dbReference type="ARBA" id="ARBA00025772"/>
    </source>
</evidence>
<organism evidence="13 14">
    <name type="scientific">Pseudomonas ulcerans</name>
    <dbReference type="NCBI Taxonomy" id="3115852"/>
    <lineage>
        <taxon>Bacteria</taxon>
        <taxon>Pseudomonadati</taxon>
        <taxon>Pseudomonadota</taxon>
        <taxon>Gammaproteobacteria</taxon>
        <taxon>Pseudomonadales</taxon>
        <taxon>Pseudomonadaceae</taxon>
        <taxon>Pseudomonas</taxon>
    </lineage>
</organism>
<feature type="domain" description="General secretion pathway GspH" evidence="12">
    <location>
        <begin position="45"/>
        <end position="134"/>
    </location>
</feature>
<dbReference type="PROSITE" id="PS00409">
    <property type="entry name" value="PROKAR_NTER_METHYL"/>
    <property type="match status" value="1"/>
</dbReference>
<dbReference type="Pfam" id="PF12019">
    <property type="entry name" value="GspH"/>
    <property type="match status" value="1"/>
</dbReference>
<evidence type="ECO:0000256" key="11">
    <source>
        <dbReference type="SAM" id="Phobius"/>
    </source>
</evidence>
<keyword evidence="5" id="KW-0997">Cell inner membrane</keyword>
<dbReference type="InterPro" id="IPR022346">
    <property type="entry name" value="T2SS_GspH"/>
</dbReference>
<dbReference type="Proteomes" id="UP001335100">
    <property type="component" value="Unassembled WGS sequence"/>
</dbReference>
<dbReference type="Gene3D" id="3.55.40.10">
    <property type="entry name" value="minor pseudopilin epsh domain"/>
    <property type="match status" value="1"/>
</dbReference>
<sequence length="147" mass="16316">MSPTREQSGFTLIEVMVVLVIIGIASAAIGLSSRPDPARLLREDAQRLALQLPLAQAEARLRGIPVRWQPDRRGYRFVVVGSGEVLRGDTLLRPAEWRAGAVEVQVQPRRVVQLEAEWIAPALRIRLSDGQNSVLVEREADGHVQVR</sequence>
<feature type="transmembrane region" description="Helical" evidence="11">
    <location>
        <begin position="12"/>
        <end position="32"/>
    </location>
</feature>
<dbReference type="InterPro" id="IPR012902">
    <property type="entry name" value="N_methyl_site"/>
</dbReference>
<evidence type="ECO:0000313" key="14">
    <source>
        <dbReference type="Proteomes" id="UP001335100"/>
    </source>
</evidence>
<proteinExistence type="inferred from homology"/>
<keyword evidence="7 11" id="KW-1133">Transmembrane helix</keyword>
<dbReference type="RefSeq" id="WP_330073238.1">
    <property type="nucleotide sequence ID" value="NZ_JAZDQJ010000002.1"/>
</dbReference>
<evidence type="ECO:0000256" key="3">
    <source>
        <dbReference type="ARBA" id="ARBA00022475"/>
    </source>
</evidence>